<feature type="repeat" description="WD" evidence="1">
    <location>
        <begin position="439"/>
        <end position="480"/>
    </location>
</feature>
<keyword evidence="1" id="KW-0853">WD repeat</keyword>
<protein>
    <recommendedName>
        <fullName evidence="3">RAVE complex protein Rav1 C-terminal domain-containing protein</fullName>
    </recommendedName>
</protein>
<feature type="region of interest" description="Disordered" evidence="2">
    <location>
        <begin position="1066"/>
        <end position="1108"/>
    </location>
</feature>
<evidence type="ECO:0000313" key="5">
    <source>
        <dbReference type="Proteomes" id="UP000799421"/>
    </source>
</evidence>
<dbReference type="Gene3D" id="2.130.10.10">
    <property type="entry name" value="YVTN repeat-like/Quinoprotein amine dehydrogenase"/>
    <property type="match status" value="2"/>
</dbReference>
<dbReference type="InterPro" id="IPR022033">
    <property type="entry name" value="Rav1p_C"/>
</dbReference>
<evidence type="ECO:0000259" key="3">
    <source>
        <dbReference type="Pfam" id="PF12234"/>
    </source>
</evidence>
<evidence type="ECO:0000256" key="1">
    <source>
        <dbReference type="PROSITE-ProRule" id="PRU00221"/>
    </source>
</evidence>
<dbReference type="GO" id="GO:0007035">
    <property type="term" value="P:vacuolar acidification"/>
    <property type="evidence" value="ECO:0007669"/>
    <property type="project" value="TreeGrafter"/>
</dbReference>
<evidence type="ECO:0000256" key="2">
    <source>
        <dbReference type="SAM" id="MobiDB-lite"/>
    </source>
</evidence>
<dbReference type="OrthoDB" id="342131at2759"/>
<name>A0A6A7C268_9PEZI</name>
<dbReference type="InterPro" id="IPR036322">
    <property type="entry name" value="WD40_repeat_dom_sf"/>
</dbReference>
<dbReference type="PANTHER" id="PTHR13950">
    <property type="entry name" value="RABCONNECTIN-RELATED"/>
    <property type="match status" value="1"/>
</dbReference>
<dbReference type="Pfam" id="PF12234">
    <property type="entry name" value="Rav1p_C"/>
    <property type="match status" value="2"/>
</dbReference>
<accession>A0A6A7C268</accession>
<feature type="domain" description="RAVE complex protein Rav1 C-terminal" evidence="3">
    <location>
        <begin position="500"/>
        <end position="701"/>
    </location>
</feature>
<dbReference type="PANTHER" id="PTHR13950:SF9">
    <property type="entry name" value="RABCONNECTIN-3A"/>
    <property type="match status" value="1"/>
</dbReference>
<gene>
    <name evidence="4" type="ORF">K470DRAFT_256930</name>
</gene>
<dbReference type="InterPro" id="IPR052208">
    <property type="entry name" value="DmX-like/RAVE_component"/>
</dbReference>
<evidence type="ECO:0000313" key="4">
    <source>
        <dbReference type="EMBL" id="KAF2861564.1"/>
    </source>
</evidence>
<sequence>MPSTSPGVSTPKPANFAQVIPGAPNIGLQSIASFTFRDKRFVAYISGRQLNILLSPVVFVQALAFSHDLIAVTSEPRSGKLLVADKVNVYVLDPHAEGWTKEWWERCLILRRDNVGEDAVQCLSWGSSGEVLIGGTKTLALFSTLPSSNRSSSLDVSSLPERHPLWTTKVANAVQHALFNPTARMMVTCGQRDRLVKVWRFLSFEDYVFDYSYLPHPAPVAHLQWRQDREKDDDHSPRYEDDQDVLYTMATDGVLRVWKTGGPFDLDFLVLHTTIDLVSAIPQSPSLTSDGMSSTSQPVRFAFMLPADQFSAAVSAVHIRKTDDKISHSLEHLKEVVSRSPDVFVIMDGQGRMSAWGLHSIAHKRRNEDIQEIFHIAHSEGLKLCMQTNARFQAWFDNDKIHLIAHQFDDRVEWWQGSVEKFLSPSAPGPERLSLDARWVGHHSPVQELSTHMNGKTLFSKSLSGGVAIWNLESNGRLVQQLLAWSGKPHTFEAKGKVEVPFETGIVDPSIAVTNDTVAAVVSADGTELVVVEMEEGYVEHRQTFQEPVKHLKLNDDYNLIVVAFSTHALVLVQGRYEHGEKPGIWTAIKTISIDGLGLQISAIEWLHDGSVAVACGNGILLAANTVTGQDIHPDLRDKCDIAEDAIIPILQVPAKIKNPLPAYHPRMLSHLIHHGDMTSATQTLTNLASKLKFWSEGDDLSLDATTPQPLTDEVVADLIIQLQTKDLPSVSSIDQTRLLPILESLLFCSTLTSTLDPFSLRYLFTWRYHTLARPGITPIMNPRAICFAYHSSTQSPLLTLLTQPYTPQNPLTWPVAKSLGLPSLLNTSDSLTSFLETLAQSTYRSTHPPDPTQSSLFFLALRRKSTLQNLWRLASWHKEQRATLKFLQRDFSTPENRSAAKKNAYALMGKRRFEYAAAFFLLADDPASACGVLAAQCGDCDLAVAVARVYAGEGSEVLRTLVEGRVIEPARGEGDRWRLCWGYEILGRRDEARECLVEPLKGVGVRLARQDDPATLVLYRDLRGDKGSRFEFQAVLRAARVLRRMGLWTIALELVSGWVFTREEKGEKGEKGEELEEGETNDMLPPPPPPTQFQEPDAGSLLDSFGF</sequence>
<dbReference type="GO" id="GO:0043291">
    <property type="term" value="C:RAVE complex"/>
    <property type="evidence" value="ECO:0007669"/>
    <property type="project" value="TreeGrafter"/>
</dbReference>
<feature type="domain" description="RAVE complex protein Rav1 C-terminal" evidence="3">
    <location>
        <begin position="707"/>
        <end position="1055"/>
    </location>
</feature>
<dbReference type="InterPro" id="IPR001680">
    <property type="entry name" value="WD40_rpt"/>
</dbReference>
<keyword evidence="5" id="KW-1185">Reference proteome</keyword>
<dbReference type="Proteomes" id="UP000799421">
    <property type="component" value="Unassembled WGS sequence"/>
</dbReference>
<dbReference type="InterPro" id="IPR015943">
    <property type="entry name" value="WD40/YVTN_repeat-like_dom_sf"/>
</dbReference>
<dbReference type="EMBL" id="MU005972">
    <property type="protein sequence ID" value="KAF2861564.1"/>
    <property type="molecule type" value="Genomic_DNA"/>
</dbReference>
<dbReference type="PROSITE" id="PS50082">
    <property type="entry name" value="WD_REPEATS_2"/>
    <property type="match status" value="1"/>
</dbReference>
<proteinExistence type="predicted"/>
<dbReference type="AlphaFoldDB" id="A0A6A7C268"/>
<dbReference type="SUPFAM" id="SSF50978">
    <property type="entry name" value="WD40 repeat-like"/>
    <property type="match status" value="1"/>
</dbReference>
<organism evidence="4 5">
    <name type="scientific">Piedraia hortae CBS 480.64</name>
    <dbReference type="NCBI Taxonomy" id="1314780"/>
    <lineage>
        <taxon>Eukaryota</taxon>
        <taxon>Fungi</taxon>
        <taxon>Dikarya</taxon>
        <taxon>Ascomycota</taxon>
        <taxon>Pezizomycotina</taxon>
        <taxon>Dothideomycetes</taxon>
        <taxon>Dothideomycetidae</taxon>
        <taxon>Capnodiales</taxon>
        <taxon>Piedraiaceae</taxon>
        <taxon>Piedraia</taxon>
    </lineage>
</organism>
<dbReference type="SMART" id="SM00320">
    <property type="entry name" value="WD40"/>
    <property type="match status" value="3"/>
</dbReference>
<reference evidence="4" key="1">
    <citation type="journal article" date="2020" name="Stud. Mycol.">
        <title>101 Dothideomycetes genomes: a test case for predicting lifestyles and emergence of pathogens.</title>
        <authorList>
            <person name="Haridas S."/>
            <person name="Albert R."/>
            <person name="Binder M."/>
            <person name="Bloem J."/>
            <person name="Labutti K."/>
            <person name="Salamov A."/>
            <person name="Andreopoulos B."/>
            <person name="Baker S."/>
            <person name="Barry K."/>
            <person name="Bills G."/>
            <person name="Bluhm B."/>
            <person name="Cannon C."/>
            <person name="Castanera R."/>
            <person name="Culley D."/>
            <person name="Daum C."/>
            <person name="Ezra D."/>
            <person name="Gonzalez J."/>
            <person name="Henrissat B."/>
            <person name="Kuo A."/>
            <person name="Liang C."/>
            <person name="Lipzen A."/>
            <person name="Lutzoni F."/>
            <person name="Magnuson J."/>
            <person name="Mondo S."/>
            <person name="Nolan M."/>
            <person name="Ohm R."/>
            <person name="Pangilinan J."/>
            <person name="Park H.-J."/>
            <person name="Ramirez L."/>
            <person name="Alfaro M."/>
            <person name="Sun H."/>
            <person name="Tritt A."/>
            <person name="Yoshinaga Y."/>
            <person name="Zwiers L.-H."/>
            <person name="Turgeon B."/>
            <person name="Goodwin S."/>
            <person name="Spatafora J."/>
            <person name="Crous P."/>
            <person name="Grigoriev I."/>
        </authorList>
    </citation>
    <scope>NUCLEOTIDE SEQUENCE</scope>
    <source>
        <strain evidence="4">CBS 480.64</strain>
    </source>
</reference>